<evidence type="ECO:0000313" key="1">
    <source>
        <dbReference type="EMBL" id="KAI7986240.1"/>
    </source>
</evidence>
<dbReference type="EMBL" id="CM045772">
    <property type="protein sequence ID" value="KAI7986240.1"/>
    <property type="molecule type" value="Genomic_DNA"/>
</dbReference>
<keyword evidence="2" id="KW-1185">Reference proteome</keyword>
<gene>
    <name evidence="1" type="ORF">LOK49_LG14G00863</name>
</gene>
<accession>A0ACC0FC58</accession>
<proteinExistence type="predicted"/>
<dbReference type="Proteomes" id="UP001060215">
    <property type="component" value="Chromosome 15"/>
</dbReference>
<reference evidence="1 2" key="1">
    <citation type="journal article" date="2022" name="Plant J.">
        <title>Chromosome-level genome of Camellia lanceoleosa provides a valuable resource for understanding genome evolution and self-incompatibility.</title>
        <authorList>
            <person name="Gong W."/>
            <person name="Xiao S."/>
            <person name="Wang L."/>
            <person name="Liao Z."/>
            <person name="Chang Y."/>
            <person name="Mo W."/>
            <person name="Hu G."/>
            <person name="Li W."/>
            <person name="Zhao G."/>
            <person name="Zhu H."/>
            <person name="Hu X."/>
            <person name="Ji K."/>
            <person name="Xiang X."/>
            <person name="Song Q."/>
            <person name="Yuan D."/>
            <person name="Jin S."/>
            <person name="Zhang L."/>
        </authorList>
    </citation>
    <scope>NUCLEOTIDE SEQUENCE [LARGE SCALE GENOMIC DNA]</scope>
    <source>
        <strain evidence="1">SQ_2022a</strain>
    </source>
</reference>
<evidence type="ECO:0000313" key="2">
    <source>
        <dbReference type="Proteomes" id="UP001060215"/>
    </source>
</evidence>
<name>A0ACC0FC58_9ERIC</name>
<organism evidence="1 2">
    <name type="scientific">Camellia lanceoleosa</name>
    <dbReference type="NCBI Taxonomy" id="1840588"/>
    <lineage>
        <taxon>Eukaryota</taxon>
        <taxon>Viridiplantae</taxon>
        <taxon>Streptophyta</taxon>
        <taxon>Embryophyta</taxon>
        <taxon>Tracheophyta</taxon>
        <taxon>Spermatophyta</taxon>
        <taxon>Magnoliopsida</taxon>
        <taxon>eudicotyledons</taxon>
        <taxon>Gunneridae</taxon>
        <taxon>Pentapetalae</taxon>
        <taxon>asterids</taxon>
        <taxon>Ericales</taxon>
        <taxon>Theaceae</taxon>
        <taxon>Camellia</taxon>
    </lineage>
</organism>
<comment type="caution">
    <text evidence="1">The sequence shown here is derived from an EMBL/GenBank/DDBJ whole genome shotgun (WGS) entry which is preliminary data.</text>
</comment>
<protein>
    <submittedName>
        <fullName evidence="1">Calmodulin-binding protein 60 A</fullName>
    </submittedName>
</protein>
<sequence length="609" mass="68589">MSQIQQWEDQNDSSEDEQTRVSFRKEELQVFVIRTVHHTVQEAIEKNLMPLISGVVKQAGEKFLASLKQSSGSGIHSVESRSFQLKFLNKLSLPVLTGKHIKGEGDIPIGIALFDTITEQRVNSGPEASAKVEIVVVEGDFDGDTRSNSALEDFNNKIVREKEGRKSLLSGNVYLNLKEGIGFVGEISFTHNANWMKRCELRLGAKVVDNFNGARVREALTESFFVKDRRSTLYGKHYPPHLHDEVWRLKNIGKDGPFHDRLCSKNINTVKDFLTQYFINPRMLRDILGTSMTTKMWEVTVDHARTCTLDNRLHLYFPISSQKKTGVVFNAVGQVMGLLLDYCYILIDNLPELQKADAHKLVLSAFEHMDEVVSFDNETSMRAFLQRPAYSNSPWLESLGYVDTDDGYDHIQPSTSSHANEVFSFDDETSLMHDSLQLSSAAYTSNSLSLENPNSLNFETSHFNDECIQPSTSSPGISSFFLSYGSTSNLNEYGLHGAGNEDHLDDQAFGSPGNFVNPLFCFAESINQSCEDEHLPSFDTDHSVQYQNSNFESQGDLQSIVNGFLSRAAAQRSWTLLFGVLRWYSRTKIAALKFVSSEKIHATKKSRIY</sequence>